<organism evidence="1 2">
    <name type="scientific">Trichonephila clavipes</name>
    <name type="common">Golden silk orbweaver</name>
    <name type="synonym">Nephila clavipes</name>
    <dbReference type="NCBI Taxonomy" id="2585209"/>
    <lineage>
        <taxon>Eukaryota</taxon>
        <taxon>Metazoa</taxon>
        <taxon>Ecdysozoa</taxon>
        <taxon>Arthropoda</taxon>
        <taxon>Chelicerata</taxon>
        <taxon>Arachnida</taxon>
        <taxon>Araneae</taxon>
        <taxon>Araneomorphae</taxon>
        <taxon>Entelegynae</taxon>
        <taxon>Araneoidea</taxon>
        <taxon>Nephilidae</taxon>
        <taxon>Trichonephila</taxon>
    </lineage>
</organism>
<protein>
    <submittedName>
        <fullName evidence="1">Uncharacterized protein</fullName>
    </submittedName>
</protein>
<evidence type="ECO:0000313" key="2">
    <source>
        <dbReference type="Proteomes" id="UP000887159"/>
    </source>
</evidence>
<gene>
    <name evidence="1" type="ORF">TNCV_4660481</name>
</gene>
<dbReference type="Proteomes" id="UP000887159">
    <property type="component" value="Unassembled WGS sequence"/>
</dbReference>
<name>A0A8X6VK22_TRICX</name>
<proteinExistence type="predicted"/>
<sequence length="74" mass="8139">MPHFISCDDGVFYGYGYVYHGTTHETGTHLKRRQSATPVASFIVVRPTIAMRFYAAVSGKTAINVAMQTVQVDA</sequence>
<dbReference type="EMBL" id="BMAU01021284">
    <property type="protein sequence ID" value="GFY08855.1"/>
    <property type="molecule type" value="Genomic_DNA"/>
</dbReference>
<evidence type="ECO:0000313" key="1">
    <source>
        <dbReference type="EMBL" id="GFY08855.1"/>
    </source>
</evidence>
<keyword evidence="2" id="KW-1185">Reference proteome</keyword>
<dbReference type="AlphaFoldDB" id="A0A8X6VK22"/>
<reference evidence="1" key="1">
    <citation type="submission" date="2020-08" db="EMBL/GenBank/DDBJ databases">
        <title>Multicomponent nature underlies the extraordinary mechanical properties of spider dragline silk.</title>
        <authorList>
            <person name="Kono N."/>
            <person name="Nakamura H."/>
            <person name="Mori M."/>
            <person name="Yoshida Y."/>
            <person name="Ohtoshi R."/>
            <person name="Malay A.D."/>
            <person name="Moran D.A.P."/>
            <person name="Tomita M."/>
            <person name="Numata K."/>
            <person name="Arakawa K."/>
        </authorList>
    </citation>
    <scope>NUCLEOTIDE SEQUENCE</scope>
</reference>
<accession>A0A8X6VK22</accession>
<comment type="caution">
    <text evidence="1">The sequence shown here is derived from an EMBL/GenBank/DDBJ whole genome shotgun (WGS) entry which is preliminary data.</text>
</comment>